<feature type="domain" description="Response regulatory" evidence="4">
    <location>
        <begin position="11"/>
        <end position="125"/>
    </location>
</feature>
<feature type="compositionally biased region" description="Low complexity" evidence="3">
    <location>
        <begin position="144"/>
        <end position="162"/>
    </location>
</feature>
<dbReference type="InterPro" id="IPR050595">
    <property type="entry name" value="Bact_response_regulator"/>
</dbReference>
<protein>
    <submittedName>
        <fullName evidence="5">Response regulator</fullName>
    </submittedName>
</protein>
<dbReference type="Gene3D" id="3.40.50.2300">
    <property type="match status" value="2"/>
</dbReference>
<accession>A0A7T4R0A8</accession>
<dbReference type="SUPFAM" id="SSF52172">
    <property type="entry name" value="CheY-like"/>
    <property type="match status" value="2"/>
</dbReference>
<keyword evidence="6" id="KW-1185">Reference proteome</keyword>
<feature type="region of interest" description="Disordered" evidence="3">
    <location>
        <begin position="138"/>
        <end position="170"/>
    </location>
</feature>
<dbReference type="PANTHER" id="PTHR44591">
    <property type="entry name" value="STRESS RESPONSE REGULATOR PROTEIN 1"/>
    <property type="match status" value="1"/>
</dbReference>
<reference evidence="5 6" key="1">
    <citation type="submission" date="2020-12" db="EMBL/GenBank/DDBJ databases">
        <authorList>
            <person name="Shan Y."/>
        </authorList>
    </citation>
    <scope>NUCLEOTIDE SEQUENCE [LARGE SCALE GENOMIC DNA]</scope>
    <source>
        <strain evidence="6">csc3.9</strain>
    </source>
</reference>
<dbReference type="KEGG" id="snan:I6N98_17235"/>
<evidence type="ECO:0000313" key="5">
    <source>
        <dbReference type="EMBL" id="QQD18060.1"/>
    </source>
</evidence>
<dbReference type="CDD" id="cd17569">
    <property type="entry name" value="REC_HupR-like"/>
    <property type="match status" value="1"/>
</dbReference>
<dbReference type="Proteomes" id="UP000596063">
    <property type="component" value="Chromosome"/>
</dbReference>
<evidence type="ECO:0000256" key="1">
    <source>
        <dbReference type="ARBA" id="ARBA00022553"/>
    </source>
</evidence>
<dbReference type="InterPro" id="IPR011006">
    <property type="entry name" value="CheY-like_superfamily"/>
</dbReference>
<dbReference type="AlphaFoldDB" id="A0A7T4R0A8"/>
<dbReference type="InterPro" id="IPR001789">
    <property type="entry name" value="Sig_transdc_resp-reg_receiver"/>
</dbReference>
<dbReference type="PANTHER" id="PTHR44591:SF19">
    <property type="entry name" value="TWO-COMPONENT RESPONSE REGULATOR-RELATED"/>
    <property type="match status" value="1"/>
</dbReference>
<dbReference type="SMART" id="SM00448">
    <property type="entry name" value="REC"/>
    <property type="match status" value="2"/>
</dbReference>
<evidence type="ECO:0000259" key="4">
    <source>
        <dbReference type="PROSITE" id="PS50110"/>
    </source>
</evidence>
<dbReference type="Pfam" id="PF00072">
    <property type="entry name" value="Response_reg"/>
    <property type="match status" value="2"/>
</dbReference>
<evidence type="ECO:0000256" key="3">
    <source>
        <dbReference type="SAM" id="MobiDB-lite"/>
    </source>
</evidence>
<dbReference type="PROSITE" id="PS50110">
    <property type="entry name" value="RESPONSE_REGULATORY"/>
    <property type="match status" value="2"/>
</dbReference>
<evidence type="ECO:0000256" key="2">
    <source>
        <dbReference type="PROSITE-ProRule" id="PRU00169"/>
    </source>
</evidence>
<feature type="modified residue" description="4-aspartylphosphate" evidence="2">
    <location>
        <position position="59"/>
    </location>
</feature>
<feature type="domain" description="Response regulatory" evidence="4">
    <location>
        <begin position="166"/>
        <end position="280"/>
    </location>
</feature>
<dbReference type="GO" id="GO:0000160">
    <property type="term" value="P:phosphorelay signal transduction system"/>
    <property type="evidence" value="ECO:0007669"/>
    <property type="project" value="InterPro"/>
</dbReference>
<proteinExistence type="predicted"/>
<keyword evidence="1 2" id="KW-0597">Phosphoprotein</keyword>
<feature type="modified residue" description="4-aspartylphosphate" evidence="2">
    <location>
        <position position="214"/>
    </location>
</feature>
<evidence type="ECO:0000313" key="6">
    <source>
        <dbReference type="Proteomes" id="UP000596063"/>
    </source>
</evidence>
<sequence length="325" mass="35559">MTAESNADRARVLFVDDEPRILIAMKALFRNTYEVFTANSGDAALDILRDNDVDVVVSDQRMPQMTGVEFLRSAKRLRPRAIRVLLTGYSDLSAILDAINDGEIFRYINKPWANADLRATIADAVKASEVDCEPELVDDEVGTEAEAGSSEAASQPAAEAQTGGPGVLVLDDDEPTRTALHRVLSQERAVYTAQNLDQALDILERQSVGVLVTDLTVDGDNVSTLLQALRQHHPSLVAIVLSAHADAGQSIELINHGQIYRFLNKPVGEGLLRGSINLAMRRHEVLLRNPQQTLRLVAENTAPPPPEKDKRGVFKRIGRLFGLTA</sequence>
<organism evidence="5 6">
    <name type="scientific">Spongiibacter nanhainus</name>
    <dbReference type="NCBI Taxonomy" id="2794344"/>
    <lineage>
        <taxon>Bacteria</taxon>
        <taxon>Pseudomonadati</taxon>
        <taxon>Pseudomonadota</taxon>
        <taxon>Gammaproteobacteria</taxon>
        <taxon>Cellvibrionales</taxon>
        <taxon>Spongiibacteraceae</taxon>
        <taxon>Spongiibacter</taxon>
    </lineage>
</organism>
<name>A0A7T4R0A8_9GAMM</name>
<dbReference type="EMBL" id="CP066167">
    <property type="protein sequence ID" value="QQD18060.1"/>
    <property type="molecule type" value="Genomic_DNA"/>
</dbReference>
<gene>
    <name evidence="5" type="ORF">I6N98_17235</name>
</gene>